<comment type="caution">
    <text evidence="2">The sequence shown here is derived from an EMBL/GenBank/DDBJ whole genome shotgun (WGS) entry which is preliminary data.</text>
</comment>
<feature type="chain" id="PRO_5001799456" description="Carboxypeptidase regulatory-like domain-containing protein" evidence="1">
    <location>
        <begin position="28"/>
        <end position="525"/>
    </location>
</feature>
<dbReference type="STRING" id="394096.DB31_4349"/>
<dbReference type="Proteomes" id="UP000028725">
    <property type="component" value="Unassembled WGS sequence"/>
</dbReference>
<reference evidence="2 3" key="1">
    <citation type="submission" date="2014-04" db="EMBL/GenBank/DDBJ databases">
        <title>Genome assembly of Hyalangium minutum DSM 14724.</title>
        <authorList>
            <person name="Sharma G."/>
            <person name="Subramanian S."/>
        </authorList>
    </citation>
    <scope>NUCLEOTIDE SEQUENCE [LARGE SCALE GENOMIC DNA]</scope>
    <source>
        <strain evidence="2 3">DSM 14724</strain>
    </source>
</reference>
<evidence type="ECO:0000313" key="2">
    <source>
        <dbReference type="EMBL" id="KFE61906.1"/>
    </source>
</evidence>
<dbReference type="RefSeq" id="WP_240487178.1">
    <property type="nucleotide sequence ID" value="NZ_JMCB01000024.1"/>
</dbReference>
<dbReference type="AlphaFoldDB" id="A0A085W2J3"/>
<sequence>MARLRRTPPFLVILALALAVVPGIVLAQEEAAAPSGPGLEPVFLRLRYGVAIRSGEQVDTGPGLTYSGLTPNDLEAWAVFYGLGPEWLGAQLRLQREGFTLNREADRVTGGSLWRLSLGAVARRQLGPIVGELGVGYGFAQLPAFGVSSAASPVFQRGGRHAALLGGRLRFPIFQRVTGEVRAELPLSLAAQLPAAEGASSSGFGAGAAVRIPVRQVGRWMGSAVVDYQFVHDSLKADSAVSSGQTLQRVGLALEFSWLDASVAAAQRLGQMGSLALQVVDAETKAPLAGAQVALVVKGTTQAPRAVDAKGQVVELELEPGEVVAQVSAEGYEPVVGRVTVAAGERATLELQAHKQAPTLGGLKITVVDNRSNKPLVDAPVVVNGKELRTNAAGLVSVGNLAVGPVMVRVSAPEFQPVEEAAVVIGGKESEMSVPLTPIKRLGYATISGTVRSTRQGRPLVATLVIPSAKVRTRTDAQGAFALKLKPGTHRITISAKGHLTQVKSVTVRDGEQAIFNVDLFPRGR</sequence>
<evidence type="ECO:0008006" key="4">
    <source>
        <dbReference type="Google" id="ProtNLM"/>
    </source>
</evidence>
<dbReference type="InterPro" id="IPR013784">
    <property type="entry name" value="Carb-bd-like_fold"/>
</dbReference>
<organism evidence="2 3">
    <name type="scientific">Hyalangium minutum</name>
    <dbReference type="NCBI Taxonomy" id="394096"/>
    <lineage>
        <taxon>Bacteria</taxon>
        <taxon>Pseudomonadati</taxon>
        <taxon>Myxococcota</taxon>
        <taxon>Myxococcia</taxon>
        <taxon>Myxococcales</taxon>
        <taxon>Cystobacterineae</taxon>
        <taxon>Archangiaceae</taxon>
        <taxon>Hyalangium</taxon>
    </lineage>
</organism>
<evidence type="ECO:0000256" key="1">
    <source>
        <dbReference type="SAM" id="SignalP"/>
    </source>
</evidence>
<dbReference type="SUPFAM" id="SSF49464">
    <property type="entry name" value="Carboxypeptidase regulatory domain-like"/>
    <property type="match status" value="2"/>
</dbReference>
<dbReference type="EMBL" id="JMCB01000024">
    <property type="protein sequence ID" value="KFE61906.1"/>
    <property type="molecule type" value="Genomic_DNA"/>
</dbReference>
<dbReference type="GO" id="GO:0030246">
    <property type="term" value="F:carbohydrate binding"/>
    <property type="evidence" value="ECO:0007669"/>
    <property type="project" value="InterPro"/>
</dbReference>
<dbReference type="PATRIC" id="fig|394096.3.peg.8082"/>
<evidence type="ECO:0000313" key="3">
    <source>
        <dbReference type="Proteomes" id="UP000028725"/>
    </source>
</evidence>
<keyword evidence="1" id="KW-0732">Signal</keyword>
<dbReference type="Pfam" id="PF13620">
    <property type="entry name" value="CarboxypepD_reg"/>
    <property type="match status" value="2"/>
</dbReference>
<gene>
    <name evidence="2" type="ORF">DB31_4349</name>
</gene>
<dbReference type="Gene3D" id="2.60.40.1120">
    <property type="entry name" value="Carboxypeptidase-like, regulatory domain"/>
    <property type="match status" value="3"/>
</dbReference>
<proteinExistence type="predicted"/>
<name>A0A085W2J3_9BACT</name>
<protein>
    <recommendedName>
        <fullName evidence="4">Carboxypeptidase regulatory-like domain-containing protein</fullName>
    </recommendedName>
</protein>
<dbReference type="SUPFAM" id="SSF49452">
    <property type="entry name" value="Starch-binding domain-like"/>
    <property type="match status" value="1"/>
</dbReference>
<feature type="signal peptide" evidence="1">
    <location>
        <begin position="1"/>
        <end position="27"/>
    </location>
</feature>
<keyword evidence="3" id="KW-1185">Reference proteome</keyword>
<dbReference type="InterPro" id="IPR008969">
    <property type="entry name" value="CarboxyPept-like_regulatory"/>
</dbReference>
<accession>A0A085W2J3</accession>